<dbReference type="KEGG" id="sva:SVA_0367"/>
<name>A0A1B4V0H7_9GAMM</name>
<proteinExistence type="predicted"/>
<sequence>MDQDRVDYSHEMRVHNSRTVRLLFAALGTLFVGIGLLGAVLPVLPTTPFMLLAAGCYVRASPRFYNGLLNSPAFGPLIREWRQHHSIPWRTKLTAIALMAVTLSTSILFFVKSPYGQIAMALFGVGLAVWLYRIPSRDRPRRT</sequence>
<evidence type="ECO:0000313" key="4">
    <source>
        <dbReference type="Proteomes" id="UP000218899"/>
    </source>
</evidence>
<dbReference type="AlphaFoldDB" id="A0A1B4V0H7"/>
<dbReference type="GO" id="GO:0005886">
    <property type="term" value="C:plasma membrane"/>
    <property type="evidence" value="ECO:0007669"/>
    <property type="project" value="UniProtKB-SubCell"/>
</dbReference>
<keyword evidence="1" id="KW-0997">Cell inner membrane</keyword>
<keyword evidence="1 2" id="KW-0472">Membrane</keyword>
<comment type="subcellular location">
    <subcellularLocation>
        <location evidence="1">Cell inner membrane</location>
        <topology evidence="1">Multi-pass membrane protein</topology>
    </subcellularLocation>
</comment>
<accession>A0A1B4V0H7</accession>
<keyword evidence="2" id="KW-1133">Transmembrane helix</keyword>
<keyword evidence="2" id="KW-0812">Transmembrane</keyword>
<dbReference type="Pfam" id="PF04304">
    <property type="entry name" value="DUF454"/>
    <property type="match status" value="1"/>
</dbReference>
<feature type="transmembrane region" description="Helical" evidence="2">
    <location>
        <begin position="20"/>
        <end position="44"/>
    </location>
</feature>
<dbReference type="InterPro" id="IPR007401">
    <property type="entry name" value="DUF454"/>
</dbReference>
<evidence type="ECO:0000313" key="3">
    <source>
        <dbReference type="EMBL" id="BAU46949.1"/>
    </source>
</evidence>
<reference evidence="3 4" key="1">
    <citation type="submission" date="2015-08" db="EMBL/GenBank/DDBJ databases">
        <title>Complete genome sequence of Sulfurifustis variabilis.</title>
        <authorList>
            <person name="Miura A."/>
            <person name="Kojima H."/>
            <person name="Fukui M."/>
        </authorList>
    </citation>
    <scope>NUCLEOTIDE SEQUENCE [LARGE SCALE GENOMIC DNA]</scope>
    <source>
        <strain evidence="4">skN76</strain>
    </source>
</reference>
<keyword evidence="1" id="KW-1003">Cell membrane</keyword>
<dbReference type="EMBL" id="AP014936">
    <property type="protein sequence ID" value="BAU46949.1"/>
    <property type="molecule type" value="Genomic_DNA"/>
</dbReference>
<dbReference type="PANTHER" id="PTHR35813:SF1">
    <property type="entry name" value="INNER MEMBRANE PROTEIN YBAN"/>
    <property type="match status" value="1"/>
</dbReference>
<dbReference type="PIRSF" id="PIRSF016789">
    <property type="entry name" value="DUF454"/>
    <property type="match status" value="1"/>
</dbReference>
<organism evidence="3 4">
    <name type="scientific">Sulfurifustis variabilis</name>
    <dbReference type="NCBI Taxonomy" id="1675686"/>
    <lineage>
        <taxon>Bacteria</taxon>
        <taxon>Pseudomonadati</taxon>
        <taxon>Pseudomonadota</taxon>
        <taxon>Gammaproteobacteria</taxon>
        <taxon>Acidiferrobacterales</taxon>
        <taxon>Acidiferrobacteraceae</taxon>
        <taxon>Sulfurifustis</taxon>
    </lineage>
</organism>
<evidence type="ECO:0000256" key="1">
    <source>
        <dbReference type="PIRNR" id="PIRNR016789"/>
    </source>
</evidence>
<feature type="transmembrane region" description="Helical" evidence="2">
    <location>
        <begin position="117"/>
        <end position="134"/>
    </location>
</feature>
<gene>
    <name evidence="3" type="ORF">SVA_0367</name>
</gene>
<dbReference type="Proteomes" id="UP000218899">
    <property type="component" value="Chromosome"/>
</dbReference>
<dbReference type="PANTHER" id="PTHR35813">
    <property type="entry name" value="INNER MEMBRANE PROTEIN YBAN"/>
    <property type="match status" value="1"/>
</dbReference>
<evidence type="ECO:0000256" key="2">
    <source>
        <dbReference type="SAM" id="Phobius"/>
    </source>
</evidence>
<protein>
    <recommendedName>
        <fullName evidence="1">Inner membrane protein</fullName>
    </recommendedName>
</protein>
<keyword evidence="4" id="KW-1185">Reference proteome</keyword>